<dbReference type="InterPro" id="IPR007263">
    <property type="entry name" value="DCC1-like"/>
</dbReference>
<proteinExistence type="predicted"/>
<dbReference type="Pfam" id="PF04134">
    <property type="entry name" value="DCC1-like"/>
    <property type="match status" value="1"/>
</dbReference>
<organism evidence="1 2">
    <name type="scientific">Roseobacter fucihabitans</name>
    <dbReference type="NCBI Taxonomy" id="1537242"/>
    <lineage>
        <taxon>Bacteria</taxon>
        <taxon>Pseudomonadati</taxon>
        <taxon>Pseudomonadota</taxon>
        <taxon>Alphaproteobacteria</taxon>
        <taxon>Rhodobacterales</taxon>
        <taxon>Roseobacteraceae</taxon>
        <taxon>Roseobacter</taxon>
    </lineage>
</organism>
<dbReference type="Proteomes" id="UP001318682">
    <property type="component" value="Chromosome"/>
</dbReference>
<evidence type="ECO:0008006" key="3">
    <source>
        <dbReference type="Google" id="ProtNLM"/>
    </source>
</evidence>
<protein>
    <recommendedName>
        <fullName evidence="3">Thiol-disulfide oxidoreductase</fullName>
    </recommendedName>
</protein>
<keyword evidence="2" id="KW-1185">Reference proteome</keyword>
<evidence type="ECO:0000313" key="1">
    <source>
        <dbReference type="EMBL" id="WVX49981.1"/>
    </source>
</evidence>
<reference evidence="2" key="2">
    <citation type="submission" date="2024-01" db="EMBL/GenBank/DDBJ databases">
        <title>Roseobacter fucihabitans sp. nov., isolated from the brown alga Fucus spiralis.</title>
        <authorList>
            <person name="Hahnke S."/>
            <person name="Berger M."/>
            <person name="Schlingloff A."/>
            <person name="Athale I."/>
            <person name="Neumann-Schaal M."/>
            <person name="Adenaya A."/>
            <person name="Poehlein A."/>
            <person name="Daniel R."/>
            <person name="Pertersen J."/>
            <person name="Brinkhoff T."/>
        </authorList>
    </citation>
    <scope>NUCLEOTIDE SEQUENCE [LARGE SCALE GENOMIC DNA]</scope>
    <source>
        <strain evidence="2">B14</strain>
    </source>
</reference>
<sequence>MTQVSVLYNADCPVCRREIDHYARISKAHSLPVRFDNLNDPDVLREWRIDKEQAAKRLHLRKGDQVFNGVPAFIALWDSLPRYRWLGKLVKLPGIHRLAVWTYDLILAPLLYWRHQKRVATSACGHSPQRDP</sequence>
<reference evidence="1 2" key="1">
    <citation type="submission" date="2015-07" db="EMBL/GenBank/DDBJ databases">
        <authorList>
            <person name="Voget S."/>
            <person name="Dogs M."/>
            <person name="Brinkhoff T.H."/>
            <person name="Daniel R."/>
        </authorList>
    </citation>
    <scope>NUCLEOTIDE SEQUENCE [LARGE SCALE GENOMIC DNA]</scope>
    <source>
        <strain evidence="1 2">B14</strain>
    </source>
</reference>
<evidence type="ECO:0000313" key="2">
    <source>
        <dbReference type="Proteomes" id="UP001318682"/>
    </source>
</evidence>
<dbReference type="RefSeq" id="WP_187432106.1">
    <property type="nucleotide sequence ID" value="NZ_CP143423.1"/>
</dbReference>
<accession>A0ABZ2BVA2</accession>
<dbReference type="EMBL" id="CP143423">
    <property type="protein sequence ID" value="WVX49981.1"/>
    <property type="molecule type" value="Genomic_DNA"/>
</dbReference>
<gene>
    <name evidence="1" type="ORF">ROLI_030770</name>
</gene>
<name>A0ABZ2BVA2_9RHOB</name>